<feature type="domain" description="Tyr recombinase" evidence="2">
    <location>
        <begin position="361"/>
        <end position="552"/>
    </location>
</feature>
<evidence type="ECO:0000256" key="1">
    <source>
        <dbReference type="ARBA" id="ARBA00023172"/>
    </source>
</evidence>
<dbReference type="InterPro" id="IPR013762">
    <property type="entry name" value="Integrase-like_cat_sf"/>
</dbReference>
<dbReference type="InterPro" id="IPR011010">
    <property type="entry name" value="DNA_brk_join_enz"/>
</dbReference>
<dbReference type="Proteomes" id="UP000274097">
    <property type="component" value="Unassembled WGS sequence"/>
</dbReference>
<name>A0A3A9JV70_9PROT</name>
<dbReference type="GO" id="GO:0003677">
    <property type="term" value="F:DNA binding"/>
    <property type="evidence" value="ECO:0007669"/>
    <property type="project" value="InterPro"/>
</dbReference>
<dbReference type="Proteomes" id="UP000278036">
    <property type="component" value="Unassembled WGS sequence"/>
</dbReference>
<dbReference type="Gene3D" id="1.10.443.10">
    <property type="entry name" value="Intergrase catalytic core"/>
    <property type="match status" value="1"/>
</dbReference>
<dbReference type="PROSITE" id="PS51898">
    <property type="entry name" value="TYR_RECOMBINASE"/>
    <property type="match status" value="1"/>
</dbReference>
<organism evidence="3 6">
    <name type="scientific">Teichococcus wenyumeiae</name>
    <dbReference type="NCBI Taxonomy" id="2478470"/>
    <lineage>
        <taxon>Bacteria</taxon>
        <taxon>Pseudomonadati</taxon>
        <taxon>Pseudomonadota</taxon>
        <taxon>Alphaproteobacteria</taxon>
        <taxon>Acetobacterales</taxon>
        <taxon>Roseomonadaceae</taxon>
        <taxon>Roseomonas</taxon>
    </lineage>
</organism>
<dbReference type="RefSeq" id="WP_120637850.1">
    <property type="nucleotide sequence ID" value="NZ_RAQU01000036.1"/>
</dbReference>
<gene>
    <name evidence="3" type="ORF">D6Z83_08265</name>
    <name evidence="4" type="ORF">EBE87_23045</name>
</gene>
<evidence type="ECO:0000313" key="6">
    <source>
        <dbReference type="Proteomes" id="UP000278036"/>
    </source>
</evidence>
<keyword evidence="1" id="KW-0233">DNA recombination</keyword>
<protein>
    <recommendedName>
        <fullName evidence="2">Tyr recombinase domain-containing protein</fullName>
    </recommendedName>
</protein>
<sequence>MSTRTADQAVLLSRPYPTLAQLRAEILTDEALPLRRRQDIASACRSLAQALGQPLDAILAEPRQLRAALQGLTPAMAGLAPGRWRNILSLLRHALGHLGLITVPGRYQVQPSPAWAALLPQLPAYGDRYVLARFARYCTQSGLEPAQVDDAVLTTYLQDLEAQSLDQDPKRMQRDTAVKWNKAAERLPDWPQQRLAVADNRNTYALPWERFPASLRDDVQAWLDWLGGADPLAERDFRPLRPTSVASRKRQLHEYLSALVLQGEDPAEMPDLARVVTPTQAGKALRFFWDRAGGKPSVHAGQVTGVVLTIARHWAKLPADDIAEIKRMGKRIALHHDGMTPRNRARLRAVEDPTRRDALLLLPEQLRAEVVREKAPTVHLAQRLQTAVAVELLTMAPIRLKNLAELRLGTTLLRDHQGRMTIVLPESATKNHLALEIALPPSTARLVDLYCKSYRPLLGGGDWLFPGRTPAGHKSHDGLRSQIAKAIAERCGLVFNPHLFRHFSATLILQDNPGAHGQVQRILGHKTLKTAMTYYTGLETKAAFQHYDQQVLQLRGGASGLLPRRRRAARRGDR</sequence>
<dbReference type="InterPro" id="IPR002104">
    <property type="entry name" value="Integrase_catalytic"/>
</dbReference>
<keyword evidence="5" id="KW-1185">Reference proteome</keyword>
<dbReference type="GO" id="GO:0015074">
    <property type="term" value="P:DNA integration"/>
    <property type="evidence" value="ECO:0007669"/>
    <property type="project" value="InterPro"/>
</dbReference>
<evidence type="ECO:0000259" key="2">
    <source>
        <dbReference type="PROSITE" id="PS51898"/>
    </source>
</evidence>
<dbReference type="InParanoid" id="A0A3A9JV70"/>
<dbReference type="GO" id="GO:0006310">
    <property type="term" value="P:DNA recombination"/>
    <property type="evidence" value="ECO:0007669"/>
    <property type="project" value="UniProtKB-KW"/>
</dbReference>
<dbReference type="EMBL" id="RFLX01000032">
    <property type="protein sequence ID" value="RMI17309.1"/>
    <property type="molecule type" value="Genomic_DNA"/>
</dbReference>
<dbReference type="SUPFAM" id="SSF56349">
    <property type="entry name" value="DNA breaking-rejoining enzymes"/>
    <property type="match status" value="1"/>
</dbReference>
<dbReference type="CDD" id="cd00397">
    <property type="entry name" value="DNA_BRE_C"/>
    <property type="match status" value="1"/>
</dbReference>
<evidence type="ECO:0000313" key="3">
    <source>
        <dbReference type="EMBL" id="RKK04688.1"/>
    </source>
</evidence>
<dbReference type="OrthoDB" id="7264242at2"/>
<comment type="caution">
    <text evidence="3">The sequence shown here is derived from an EMBL/GenBank/DDBJ whole genome shotgun (WGS) entry which is preliminary data.</text>
</comment>
<proteinExistence type="predicted"/>
<evidence type="ECO:0000313" key="5">
    <source>
        <dbReference type="Proteomes" id="UP000274097"/>
    </source>
</evidence>
<dbReference type="AlphaFoldDB" id="A0A3A9JV70"/>
<accession>A0A3A9JV70</accession>
<reference evidence="3 6" key="1">
    <citation type="submission" date="2018-09" db="EMBL/GenBank/DDBJ databases">
        <title>Roseomonas sp. nov., isolated from feces of Tibetan antelopes in the Qinghai-Tibet plateau, China.</title>
        <authorList>
            <person name="Tian Z."/>
        </authorList>
    </citation>
    <scope>NUCLEOTIDE SEQUENCE [LARGE SCALE GENOMIC DNA]</scope>
    <source>
        <strain evidence="4 5">Z23</strain>
        <strain evidence="3 6">Z24</strain>
    </source>
</reference>
<dbReference type="Pfam" id="PF00589">
    <property type="entry name" value="Phage_integrase"/>
    <property type="match status" value="1"/>
</dbReference>
<dbReference type="EMBL" id="RAQU01000036">
    <property type="protein sequence ID" value="RKK04688.1"/>
    <property type="molecule type" value="Genomic_DNA"/>
</dbReference>
<evidence type="ECO:0000313" key="4">
    <source>
        <dbReference type="EMBL" id="RMI17309.1"/>
    </source>
</evidence>